<dbReference type="PANTHER" id="PTHR47506:SF1">
    <property type="entry name" value="HTH-TYPE TRANSCRIPTIONAL REGULATOR YJDC"/>
    <property type="match status" value="1"/>
</dbReference>
<evidence type="ECO:0000256" key="3">
    <source>
        <dbReference type="ARBA" id="ARBA00023163"/>
    </source>
</evidence>
<dbReference type="InterPro" id="IPR001647">
    <property type="entry name" value="HTH_TetR"/>
</dbReference>
<feature type="DNA-binding region" description="H-T-H motif" evidence="4">
    <location>
        <begin position="29"/>
        <end position="48"/>
    </location>
</feature>
<keyword evidence="2 4" id="KW-0238">DNA-binding</keyword>
<protein>
    <submittedName>
        <fullName evidence="6">TetR family transcriptional regulator</fullName>
    </submittedName>
</protein>
<gene>
    <name evidence="6" type="ORF">CYFUS_004933</name>
</gene>
<keyword evidence="3" id="KW-0804">Transcription</keyword>
<dbReference type="AlphaFoldDB" id="A0A250J6D2"/>
<organism evidence="6 7">
    <name type="scientific">Cystobacter fuscus</name>
    <dbReference type="NCBI Taxonomy" id="43"/>
    <lineage>
        <taxon>Bacteria</taxon>
        <taxon>Pseudomonadati</taxon>
        <taxon>Myxococcota</taxon>
        <taxon>Myxococcia</taxon>
        <taxon>Myxococcales</taxon>
        <taxon>Cystobacterineae</taxon>
        <taxon>Archangiaceae</taxon>
        <taxon>Cystobacter</taxon>
    </lineage>
</organism>
<dbReference type="InterPro" id="IPR009057">
    <property type="entry name" value="Homeodomain-like_sf"/>
</dbReference>
<evidence type="ECO:0000256" key="4">
    <source>
        <dbReference type="PROSITE-ProRule" id="PRU00335"/>
    </source>
</evidence>
<evidence type="ECO:0000313" key="6">
    <source>
        <dbReference type="EMBL" id="ATB39489.1"/>
    </source>
</evidence>
<name>A0A250J6D2_9BACT</name>
<proteinExistence type="predicted"/>
<accession>A0A250J6D2</accession>
<evidence type="ECO:0000259" key="5">
    <source>
        <dbReference type="PROSITE" id="PS50977"/>
    </source>
</evidence>
<dbReference type="KEGG" id="cfus:CYFUS_004933"/>
<dbReference type="InterPro" id="IPR036271">
    <property type="entry name" value="Tet_transcr_reg_TetR-rel_C_sf"/>
</dbReference>
<reference evidence="6 7" key="1">
    <citation type="submission" date="2017-06" db="EMBL/GenBank/DDBJ databases">
        <title>Sequencing and comparative analysis of myxobacterial genomes.</title>
        <authorList>
            <person name="Rupp O."/>
            <person name="Goesmann A."/>
            <person name="Sogaard-Andersen L."/>
        </authorList>
    </citation>
    <scope>NUCLEOTIDE SEQUENCE [LARGE SCALE GENOMIC DNA]</scope>
    <source>
        <strain evidence="6 7">DSM 52655</strain>
    </source>
</reference>
<dbReference type="SUPFAM" id="SSF48498">
    <property type="entry name" value="Tetracyclin repressor-like, C-terminal domain"/>
    <property type="match status" value="1"/>
</dbReference>
<sequence length="194" mass="21135">MVRPREFDRDVALEKAIDVFWSKGFAATSTDDLLNAMGIGRQSLYNAFGDKRQLYLEALRTYQRNTTSGHLARLTSPTSPLDGILDLLVGLVSEDDARRRLGCMGVGSVGEFGTTDPELVEMREKISPVLHARLVGRIREGQAKGEIDSSLEPAEAAAFIQMTMTGLQVAARGGAGAEDLHGLARFTVDRLRAK</sequence>
<dbReference type="Pfam" id="PF00440">
    <property type="entry name" value="TetR_N"/>
    <property type="match status" value="1"/>
</dbReference>
<dbReference type="SUPFAM" id="SSF46689">
    <property type="entry name" value="Homeodomain-like"/>
    <property type="match status" value="1"/>
</dbReference>
<dbReference type="Gene3D" id="1.10.10.60">
    <property type="entry name" value="Homeodomain-like"/>
    <property type="match status" value="1"/>
</dbReference>
<dbReference type="PANTHER" id="PTHR47506">
    <property type="entry name" value="TRANSCRIPTIONAL REGULATORY PROTEIN"/>
    <property type="match status" value="1"/>
</dbReference>
<dbReference type="Proteomes" id="UP000217257">
    <property type="component" value="Chromosome"/>
</dbReference>
<dbReference type="PROSITE" id="PS50977">
    <property type="entry name" value="HTH_TETR_2"/>
    <property type="match status" value="1"/>
</dbReference>
<dbReference type="Gene3D" id="1.10.357.10">
    <property type="entry name" value="Tetracycline Repressor, domain 2"/>
    <property type="match status" value="1"/>
</dbReference>
<keyword evidence="1" id="KW-0805">Transcription regulation</keyword>
<feature type="domain" description="HTH tetR-type" evidence="5">
    <location>
        <begin position="6"/>
        <end position="66"/>
    </location>
</feature>
<evidence type="ECO:0000313" key="7">
    <source>
        <dbReference type="Proteomes" id="UP000217257"/>
    </source>
</evidence>
<evidence type="ECO:0000256" key="1">
    <source>
        <dbReference type="ARBA" id="ARBA00023015"/>
    </source>
</evidence>
<evidence type="ECO:0000256" key="2">
    <source>
        <dbReference type="ARBA" id="ARBA00023125"/>
    </source>
</evidence>
<dbReference type="EMBL" id="CP022098">
    <property type="protein sequence ID" value="ATB39489.1"/>
    <property type="molecule type" value="Genomic_DNA"/>
</dbReference>
<dbReference type="GO" id="GO:0003677">
    <property type="term" value="F:DNA binding"/>
    <property type="evidence" value="ECO:0007669"/>
    <property type="project" value="UniProtKB-UniRule"/>
</dbReference>